<accession>A0A2A5RY91</accession>
<keyword evidence="1" id="KW-1133">Transmembrane helix</keyword>
<sequence>MNRVITLIAKLSIKQIYLLQKIVYGIFIVMIIVPLVLYITSPSSLMLLIYVCFLVTSILFIFYYNLIKNRALSYIFYQEKDLNKWLGFYKYILEKKKKESAKTLYYYALLKFSYFRGEFEKTISIGEKINTKYFDRSQSLLFEIRLYIYKSSLMLRDAELIEKSYSRLTSHKNINKKQLEQYRNKIKYCNLIGNIVNDKQYNDEINSYRPSISMNLLLLEHTYFQALNEQLKGNTDQAKAYFEAISKESSDLFFVRESKQYLEDHK</sequence>
<evidence type="ECO:0000313" key="3">
    <source>
        <dbReference type="Proteomes" id="UP000218282"/>
    </source>
</evidence>
<dbReference type="Proteomes" id="UP000218282">
    <property type="component" value="Unassembled WGS sequence"/>
</dbReference>
<protein>
    <submittedName>
        <fullName evidence="2">Uncharacterized protein</fullName>
    </submittedName>
</protein>
<keyword evidence="1" id="KW-0812">Transmembrane</keyword>
<organism evidence="2 3">
    <name type="scientific">Pseudolactococcus piscium</name>
    <dbReference type="NCBI Taxonomy" id="1364"/>
    <lineage>
        <taxon>Bacteria</taxon>
        <taxon>Bacillati</taxon>
        <taxon>Bacillota</taxon>
        <taxon>Bacilli</taxon>
        <taxon>Lactobacillales</taxon>
        <taxon>Streptococcaceae</taxon>
        <taxon>Pseudolactococcus</taxon>
    </lineage>
</organism>
<reference evidence="2 3" key="1">
    <citation type="submission" date="2014-12" db="EMBL/GenBank/DDBJ databases">
        <title>Draft genome sequences of 10 type strains of Lactococcus.</title>
        <authorList>
            <person name="Sun Z."/>
            <person name="Zhong Z."/>
            <person name="Liu W."/>
            <person name="Zhang W."/>
            <person name="Zhang H."/>
        </authorList>
    </citation>
    <scope>NUCLEOTIDE SEQUENCE [LARGE SCALE GENOMIC DNA]</scope>
    <source>
        <strain evidence="2 3">DSM 6634</strain>
    </source>
</reference>
<gene>
    <name evidence="2" type="ORF">RU86_GL000449</name>
</gene>
<comment type="caution">
    <text evidence="2">The sequence shown here is derived from an EMBL/GenBank/DDBJ whole genome shotgun (WGS) entry which is preliminary data.</text>
</comment>
<dbReference type="AlphaFoldDB" id="A0A2A5RY91"/>
<name>A0A2A5RY91_9LACT</name>
<dbReference type="EMBL" id="JXJW01000012">
    <property type="protein sequence ID" value="PCS06217.1"/>
    <property type="molecule type" value="Genomic_DNA"/>
</dbReference>
<keyword evidence="1" id="KW-0472">Membrane</keyword>
<evidence type="ECO:0000256" key="1">
    <source>
        <dbReference type="SAM" id="Phobius"/>
    </source>
</evidence>
<feature type="transmembrane region" description="Helical" evidence="1">
    <location>
        <begin position="45"/>
        <end position="66"/>
    </location>
</feature>
<dbReference type="RefSeq" id="WP_096814696.1">
    <property type="nucleotide sequence ID" value="NZ_JXJW01000012.1"/>
</dbReference>
<proteinExistence type="predicted"/>
<keyword evidence="3" id="KW-1185">Reference proteome</keyword>
<evidence type="ECO:0000313" key="2">
    <source>
        <dbReference type="EMBL" id="PCS06217.1"/>
    </source>
</evidence>
<feature type="transmembrane region" description="Helical" evidence="1">
    <location>
        <begin position="21"/>
        <end position="39"/>
    </location>
</feature>